<proteinExistence type="predicted"/>
<dbReference type="AlphaFoldDB" id="A0A0A8YF05"/>
<evidence type="ECO:0000313" key="2">
    <source>
        <dbReference type="EMBL" id="JAD24248.1"/>
    </source>
</evidence>
<keyword evidence="1" id="KW-1133">Transmembrane helix</keyword>
<organism evidence="2">
    <name type="scientific">Arundo donax</name>
    <name type="common">Giant reed</name>
    <name type="synonym">Donax arundinaceus</name>
    <dbReference type="NCBI Taxonomy" id="35708"/>
    <lineage>
        <taxon>Eukaryota</taxon>
        <taxon>Viridiplantae</taxon>
        <taxon>Streptophyta</taxon>
        <taxon>Embryophyta</taxon>
        <taxon>Tracheophyta</taxon>
        <taxon>Spermatophyta</taxon>
        <taxon>Magnoliopsida</taxon>
        <taxon>Liliopsida</taxon>
        <taxon>Poales</taxon>
        <taxon>Poaceae</taxon>
        <taxon>PACMAD clade</taxon>
        <taxon>Arundinoideae</taxon>
        <taxon>Arundineae</taxon>
        <taxon>Arundo</taxon>
    </lineage>
</organism>
<reference evidence="2" key="1">
    <citation type="submission" date="2014-09" db="EMBL/GenBank/DDBJ databases">
        <authorList>
            <person name="Magalhaes I.L.F."/>
            <person name="Oliveira U."/>
            <person name="Santos F.R."/>
            <person name="Vidigal T.H.D.A."/>
            <person name="Brescovit A.D."/>
            <person name="Santos A.J."/>
        </authorList>
    </citation>
    <scope>NUCLEOTIDE SEQUENCE</scope>
    <source>
        <tissue evidence="2">Shoot tissue taken approximately 20 cm above the soil surface</tissue>
    </source>
</reference>
<keyword evidence="1" id="KW-0472">Membrane</keyword>
<protein>
    <submittedName>
        <fullName evidence="2">Uncharacterized protein</fullName>
    </submittedName>
</protein>
<sequence length="36" mass="4445">MRMIQVLFFSLRIFFNIIILLSLRIYHNKVGDERFT</sequence>
<keyword evidence="1" id="KW-0812">Transmembrane</keyword>
<name>A0A0A8YF05_ARUDO</name>
<dbReference type="EMBL" id="GBRH01273647">
    <property type="protein sequence ID" value="JAD24248.1"/>
    <property type="molecule type" value="Transcribed_RNA"/>
</dbReference>
<evidence type="ECO:0000256" key="1">
    <source>
        <dbReference type="SAM" id="Phobius"/>
    </source>
</evidence>
<reference evidence="2" key="2">
    <citation type="journal article" date="2015" name="Data Brief">
        <title>Shoot transcriptome of the giant reed, Arundo donax.</title>
        <authorList>
            <person name="Barrero R.A."/>
            <person name="Guerrero F.D."/>
            <person name="Moolhuijzen P."/>
            <person name="Goolsby J.A."/>
            <person name="Tidwell J."/>
            <person name="Bellgard S.E."/>
            <person name="Bellgard M.I."/>
        </authorList>
    </citation>
    <scope>NUCLEOTIDE SEQUENCE</scope>
    <source>
        <tissue evidence="2">Shoot tissue taken approximately 20 cm above the soil surface</tissue>
    </source>
</reference>
<feature type="transmembrane region" description="Helical" evidence="1">
    <location>
        <begin position="6"/>
        <end position="26"/>
    </location>
</feature>
<accession>A0A0A8YF05</accession>